<accession>A0A4S3J9Z8</accession>
<dbReference type="VEuPathDB" id="FungiDB:EYZ11_008623"/>
<organism evidence="1 2">
    <name type="scientific">Aspergillus tanneri</name>
    <dbReference type="NCBI Taxonomy" id="1220188"/>
    <lineage>
        <taxon>Eukaryota</taxon>
        <taxon>Fungi</taxon>
        <taxon>Dikarya</taxon>
        <taxon>Ascomycota</taxon>
        <taxon>Pezizomycotina</taxon>
        <taxon>Eurotiomycetes</taxon>
        <taxon>Eurotiomycetidae</taxon>
        <taxon>Eurotiales</taxon>
        <taxon>Aspergillaceae</taxon>
        <taxon>Aspergillus</taxon>
        <taxon>Aspergillus subgen. Circumdati</taxon>
    </lineage>
</organism>
<name>A0A4S3J9Z8_9EURO</name>
<evidence type="ECO:0000313" key="1">
    <source>
        <dbReference type="EMBL" id="THC91913.1"/>
    </source>
</evidence>
<protein>
    <submittedName>
        <fullName evidence="1">Uncharacterized protein</fullName>
    </submittedName>
</protein>
<dbReference type="AlphaFoldDB" id="A0A4S3J9Z8"/>
<dbReference type="EMBL" id="SOSA01000373">
    <property type="protein sequence ID" value="THC91913.1"/>
    <property type="molecule type" value="Genomic_DNA"/>
</dbReference>
<proteinExistence type="predicted"/>
<gene>
    <name evidence="1" type="ORF">EYZ11_008623</name>
</gene>
<reference evidence="1 2" key="1">
    <citation type="submission" date="2019-03" db="EMBL/GenBank/DDBJ databases">
        <title>The genome sequence of a newly discovered highly antifungal drug resistant Aspergillus species, Aspergillus tanneri NIH 1004.</title>
        <authorList>
            <person name="Mounaud S."/>
            <person name="Singh I."/>
            <person name="Joardar V."/>
            <person name="Pakala S."/>
            <person name="Pakala S."/>
            <person name="Venepally P."/>
            <person name="Hoover J."/>
            <person name="Nierman W."/>
            <person name="Chung J."/>
            <person name="Losada L."/>
        </authorList>
    </citation>
    <scope>NUCLEOTIDE SEQUENCE [LARGE SCALE GENOMIC DNA]</scope>
    <source>
        <strain evidence="1 2">NIH1004</strain>
    </source>
</reference>
<comment type="caution">
    <text evidence="1">The sequence shown here is derived from an EMBL/GenBank/DDBJ whole genome shotgun (WGS) entry which is preliminary data.</text>
</comment>
<evidence type="ECO:0000313" key="2">
    <source>
        <dbReference type="Proteomes" id="UP000308092"/>
    </source>
</evidence>
<sequence>MTEDVRIGDPSAALMATI</sequence>
<dbReference type="Proteomes" id="UP000308092">
    <property type="component" value="Unassembled WGS sequence"/>
</dbReference>
<keyword evidence="2" id="KW-1185">Reference proteome</keyword>